<dbReference type="EMBL" id="PGCJ01000346">
    <property type="protein sequence ID" value="PLW31531.1"/>
    <property type="molecule type" value="Genomic_DNA"/>
</dbReference>
<evidence type="ECO:0000313" key="1">
    <source>
        <dbReference type="EMBL" id="PLW12326.1"/>
    </source>
</evidence>
<comment type="caution">
    <text evidence="2">The sequence shown here is derived from an EMBL/GenBank/DDBJ whole genome shotgun (WGS) entry which is preliminary data.</text>
</comment>
<protein>
    <submittedName>
        <fullName evidence="2">Uncharacterized protein</fullName>
    </submittedName>
</protein>
<keyword evidence="3" id="KW-1185">Reference proteome</keyword>
<dbReference type="AlphaFoldDB" id="A0A2N5U1B0"/>
<evidence type="ECO:0000313" key="2">
    <source>
        <dbReference type="EMBL" id="PLW31531.1"/>
    </source>
</evidence>
<dbReference type="Proteomes" id="UP000235388">
    <property type="component" value="Unassembled WGS sequence"/>
</dbReference>
<dbReference type="EMBL" id="PGCJ01000986">
    <property type="protein sequence ID" value="PLW12326.1"/>
    <property type="molecule type" value="Genomic_DNA"/>
</dbReference>
<evidence type="ECO:0000313" key="3">
    <source>
        <dbReference type="Proteomes" id="UP000235388"/>
    </source>
</evidence>
<sequence length="66" mass="7479">MTTSTLRLRGEMAVGDSDATPERQSFRSFIVMLLEPTPLVGHVTHIENDCEEMFKCEESWLIEGCC</sequence>
<organism evidence="2 3">
    <name type="scientific">Puccinia coronata f. sp. avenae</name>
    <dbReference type="NCBI Taxonomy" id="200324"/>
    <lineage>
        <taxon>Eukaryota</taxon>
        <taxon>Fungi</taxon>
        <taxon>Dikarya</taxon>
        <taxon>Basidiomycota</taxon>
        <taxon>Pucciniomycotina</taxon>
        <taxon>Pucciniomycetes</taxon>
        <taxon>Pucciniales</taxon>
        <taxon>Pucciniaceae</taxon>
        <taxon>Puccinia</taxon>
    </lineage>
</organism>
<accession>A0A2N5U1B0</accession>
<reference evidence="2 3" key="1">
    <citation type="submission" date="2017-11" db="EMBL/GenBank/DDBJ databases">
        <title>De novo assembly and phasing of dikaryotic genomes from two isolates of Puccinia coronata f. sp. avenae, the causal agent of oat crown rust.</title>
        <authorList>
            <person name="Miller M.E."/>
            <person name="Zhang Y."/>
            <person name="Omidvar V."/>
            <person name="Sperschneider J."/>
            <person name="Schwessinger B."/>
            <person name="Raley C."/>
            <person name="Palmer J.M."/>
            <person name="Garnica D."/>
            <person name="Upadhyaya N."/>
            <person name="Rathjen J."/>
            <person name="Taylor J.M."/>
            <person name="Park R.F."/>
            <person name="Dodds P.N."/>
            <person name="Hirsch C.D."/>
            <person name="Kianian S.F."/>
            <person name="Figueroa M."/>
        </authorList>
    </citation>
    <scope>NUCLEOTIDE SEQUENCE [LARGE SCALE GENOMIC DNA]</scope>
    <source>
        <strain evidence="2">12NC29</strain>
    </source>
</reference>
<name>A0A2N5U1B0_9BASI</name>
<gene>
    <name evidence="2" type="ORF">PCANC_17133</name>
    <name evidence="1" type="ORF">PCANC_18324</name>
</gene>
<proteinExistence type="predicted"/>